<keyword evidence="2" id="KW-1185">Reference proteome</keyword>
<dbReference type="AlphaFoldDB" id="A0A4Z0LAE4"/>
<proteinExistence type="predicted"/>
<accession>A0A4Z0LAE4</accession>
<gene>
    <name evidence="1" type="ORF">E4635_09815</name>
</gene>
<evidence type="ECO:0000313" key="1">
    <source>
        <dbReference type="EMBL" id="TGD58289.1"/>
    </source>
</evidence>
<feature type="non-terminal residue" evidence="1">
    <location>
        <position position="456"/>
    </location>
</feature>
<evidence type="ECO:0000313" key="2">
    <source>
        <dbReference type="Proteomes" id="UP000297407"/>
    </source>
</evidence>
<organism evidence="1 2">
    <name type="scientific">Flavobacterium humi</name>
    <dbReference type="NCBI Taxonomy" id="2562683"/>
    <lineage>
        <taxon>Bacteria</taxon>
        <taxon>Pseudomonadati</taxon>
        <taxon>Bacteroidota</taxon>
        <taxon>Flavobacteriia</taxon>
        <taxon>Flavobacteriales</taxon>
        <taxon>Flavobacteriaceae</taxon>
        <taxon>Flavobacterium</taxon>
    </lineage>
</organism>
<protein>
    <submittedName>
        <fullName evidence="1">Uncharacterized protein</fullName>
    </submittedName>
</protein>
<name>A0A4Z0LAE4_9FLAO</name>
<reference evidence="1 2" key="1">
    <citation type="submission" date="2019-04" db="EMBL/GenBank/DDBJ databases">
        <title>Flavobacterium sp. strain DS2-A Genome sequencing and assembly.</title>
        <authorList>
            <person name="Kim I."/>
        </authorList>
    </citation>
    <scope>NUCLEOTIDE SEQUENCE [LARGE SCALE GENOMIC DNA]</scope>
    <source>
        <strain evidence="1 2">DS2-A</strain>
    </source>
</reference>
<dbReference type="Proteomes" id="UP000297407">
    <property type="component" value="Unassembled WGS sequence"/>
</dbReference>
<comment type="caution">
    <text evidence="1">The sequence shown here is derived from an EMBL/GenBank/DDBJ whole genome shotgun (WGS) entry which is preliminary data.</text>
</comment>
<sequence length="456" mass="48895">MPISIDTPLPVCNPGDCTDLQVNYLATKPTGTYTVAPILHTVPAITTIGTELAIDENDHRDDIWGGIVPLPFNFCFYGQKYDRILVGTNGVVTFNIDPAYPGGIPGGVEEPYVDGGCNWGFNQNLPSPGFHTANAIYGVYQDTEYRRYGPTQTINTAPTGIVDIFTQYIKYYVEGTAPNRRFIVHYSKIPHYSCGGDSQTSYIVMYETTNVIDVIVTSRTRCTGWQNGVGVIGVMNQAGTLGTVPPGRNTNDAWTASNEAWRFTPSQAGPSNATLTWLENGTPMAASTTNVNPLNVCPTVNPTTYTAIVTYTECDGSTVTIQDTETVKIEDFPLREPVPKTICVTGAGPYPFNIDQTAYMLNGLPASDYSIVYHAGSETGTVIPAANLSSYLSAGAGELIWVVVEVFNTGCIKSKSFPLNAVSTPSGTFSYTGSPYCSDVTTPQLPTLSGLTSGGT</sequence>
<dbReference type="EMBL" id="SRLH01000004">
    <property type="protein sequence ID" value="TGD58289.1"/>
    <property type="molecule type" value="Genomic_DNA"/>
</dbReference>